<accession>A0A378R7S1</accession>
<dbReference type="AlphaFoldDB" id="A0A378R7S1"/>
<organism evidence="1 2">
    <name type="scientific">Moraxella caviae</name>
    <dbReference type="NCBI Taxonomy" id="34060"/>
    <lineage>
        <taxon>Bacteria</taxon>
        <taxon>Pseudomonadati</taxon>
        <taxon>Pseudomonadota</taxon>
        <taxon>Gammaproteobacteria</taxon>
        <taxon>Moraxellales</taxon>
        <taxon>Moraxellaceae</taxon>
        <taxon>Moraxella</taxon>
    </lineage>
</organism>
<protein>
    <submittedName>
        <fullName evidence="1">Uncharacterized protein conserved in bacteria</fullName>
    </submittedName>
</protein>
<name>A0A378R7S1_9GAMM</name>
<evidence type="ECO:0000313" key="2">
    <source>
        <dbReference type="Proteomes" id="UP000255279"/>
    </source>
</evidence>
<dbReference type="Proteomes" id="UP000255279">
    <property type="component" value="Unassembled WGS sequence"/>
</dbReference>
<dbReference type="RefSeq" id="WP_242620167.1">
    <property type="nucleotide sequence ID" value="NZ_CAACXO010000071.1"/>
</dbReference>
<proteinExistence type="predicted"/>
<evidence type="ECO:0000313" key="1">
    <source>
        <dbReference type="EMBL" id="STZ13550.1"/>
    </source>
</evidence>
<dbReference type="EMBL" id="UGQE01000002">
    <property type="protein sequence ID" value="STZ13550.1"/>
    <property type="molecule type" value="Genomic_DNA"/>
</dbReference>
<gene>
    <name evidence="1" type="ORF">NCTC10293_01124</name>
</gene>
<sequence>MGKIVTYDIDLTKKPKLSKESKLRLKALEAMKDEEIDTSDIPELTADWFKGAIKNPFYKPVNH</sequence>
<reference evidence="1 2" key="1">
    <citation type="submission" date="2018-06" db="EMBL/GenBank/DDBJ databases">
        <authorList>
            <consortium name="Pathogen Informatics"/>
            <person name="Doyle S."/>
        </authorList>
    </citation>
    <scope>NUCLEOTIDE SEQUENCE [LARGE SCALE GENOMIC DNA]</scope>
    <source>
        <strain evidence="1 2">NCTC10293</strain>
    </source>
</reference>